<dbReference type="RefSeq" id="WP_202012222.1">
    <property type="nucleotide sequence ID" value="NZ_JAERRB010000006.1"/>
</dbReference>
<accession>A0ABS1KUN1</accession>
<feature type="chain" id="PRO_5046114483" evidence="1">
    <location>
        <begin position="23"/>
        <end position="211"/>
    </location>
</feature>
<feature type="domain" description="3-keto-alpha-glucoside-1,2-lyase/3-keto-2-hydroxy-glucal hydratase" evidence="2">
    <location>
        <begin position="51"/>
        <end position="200"/>
    </location>
</feature>
<dbReference type="InterPro" id="IPR010496">
    <property type="entry name" value="AL/BT2_dom"/>
</dbReference>
<keyword evidence="4" id="KW-1185">Reference proteome</keyword>
<dbReference type="Proteomes" id="UP000613030">
    <property type="component" value="Unassembled WGS sequence"/>
</dbReference>
<evidence type="ECO:0000313" key="4">
    <source>
        <dbReference type="Proteomes" id="UP000613030"/>
    </source>
</evidence>
<evidence type="ECO:0000313" key="3">
    <source>
        <dbReference type="EMBL" id="MBL0743160.1"/>
    </source>
</evidence>
<dbReference type="Pfam" id="PF06439">
    <property type="entry name" value="3keto-disac_hyd"/>
    <property type="match status" value="1"/>
</dbReference>
<evidence type="ECO:0000256" key="1">
    <source>
        <dbReference type="SAM" id="SignalP"/>
    </source>
</evidence>
<sequence>MKIHITRIVIVVLLALSGAAHGQSKNTKPQTYTLVKASLTPYESDGRQGVELVAADQRGGVAWLDGKTFSNGAIEFDVMGANKPGSSFVGIAFHAQNDSTYDGIYFRPFNFVAEKQLNRDHMVQYISMPQYDWSRLREERTGQFEKEIKPAPDPDKWFHARVEVTDDEVRVFVNRATTPALTVKKLNSNHSGKIGLWVGSNSFGRFANVSF</sequence>
<keyword evidence="1" id="KW-0732">Signal</keyword>
<comment type="caution">
    <text evidence="3">The sequence shown here is derived from an EMBL/GenBank/DDBJ whole genome shotgun (WGS) entry which is preliminary data.</text>
</comment>
<proteinExistence type="predicted"/>
<gene>
    <name evidence="3" type="ORF">JI741_18155</name>
</gene>
<reference evidence="3 4" key="1">
    <citation type="submission" date="2021-01" db="EMBL/GenBank/DDBJ databases">
        <title>Chryseolinea sp. Jin1 Genome sequencing and assembly.</title>
        <authorList>
            <person name="Kim I."/>
        </authorList>
    </citation>
    <scope>NUCLEOTIDE SEQUENCE [LARGE SCALE GENOMIC DNA]</scope>
    <source>
        <strain evidence="3 4">Jin1</strain>
    </source>
</reference>
<evidence type="ECO:0000259" key="2">
    <source>
        <dbReference type="Pfam" id="PF06439"/>
    </source>
</evidence>
<feature type="signal peptide" evidence="1">
    <location>
        <begin position="1"/>
        <end position="22"/>
    </location>
</feature>
<name>A0ABS1KUN1_9BACT</name>
<dbReference type="Gene3D" id="2.60.120.560">
    <property type="entry name" value="Exo-inulinase, domain 1"/>
    <property type="match status" value="1"/>
</dbReference>
<organism evidence="3 4">
    <name type="scientific">Chryseolinea lacunae</name>
    <dbReference type="NCBI Taxonomy" id="2801331"/>
    <lineage>
        <taxon>Bacteria</taxon>
        <taxon>Pseudomonadati</taxon>
        <taxon>Bacteroidota</taxon>
        <taxon>Cytophagia</taxon>
        <taxon>Cytophagales</taxon>
        <taxon>Fulvivirgaceae</taxon>
        <taxon>Chryseolinea</taxon>
    </lineage>
</organism>
<protein>
    <submittedName>
        <fullName evidence="3">DUF1080 domain-containing protein</fullName>
    </submittedName>
</protein>
<dbReference type="EMBL" id="JAERRB010000006">
    <property type="protein sequence ID" value="MBL0743160.1"/>
    <property type="molecule type" value="Genomic_DNA"/>
</dbReference>